<gene>
    <name evidence="2" type="ORF">FHL15_003897</name>
</gene>
<protein>
    <submittedName>
        <fullName evidence="2">Uncharacterized protein</fullName>
    </submittedName>
</protein>
<comment type="caution">
    <text evidence="2">The sequence shown here is derived from an EMBL/GenBank/DDBJ whole genome shotgun (WGS) entry which is preliminary data.</text>
</comment>
<feature type="compositionally biased region" description="Low complexity" evidence="1">
    <location>
        <begin position="119"/>
        <end position="132"/>
    </location>
</feature>
<evidence type="ECO:0000313" key="3">
    <source>
        <dbReference type="Proteomes" id="UP000319160"/>
    </source>
</evidence>
<dbReference type="AlphaFoldDB" id="A0A553I4S8"/>
<evidence type="ECO:0000313" key="2">
    <source>
        <dbReference type="EMBL" id="TRX95205.1"/>
    </source>
</evidence>
<organism evidence="2 3">
    <name type="scientific">Xylaria flabelliformis</name>
    <dbReference type="NCBI Taxonomy" id="2512241"/>
    <lineage>
        <taxon>Eukaryota</taxon>
        <taxon>Fungi</taxon>
        <taxon>Dikarya</taxon>
        <taxon>Ascomycota</taxon>
        <taxon>Pezizomycotina</taxon>
        <taxon>Sordariomycetes</taxon>
        <taxon>Xylariomycetidae</taxon>
        <taxon>Xylariales</taxon>
        <taxon>Xylariaceae</taxon>
        <taxon>Xylaria</taxon>
    </lineage>
</organism>
<proteinExistence type="predicted"/>
<name>A0A553I4S8_9PEZI</name>
<keyword evidence="3" id="KW-1185">Reference proteome</keyword>
<feature type="compositionally biased region" description="Basic residues" evidence="1">
    <location>
        <begin position="102"/>
        <end position="118"/>
    </location>
</feature>
<dbReference type="OrthoDB" id="5407645at2759"/>
<reference evidence="3" key="1">
    <citation type="submission" date="2019-06" db="EMBL/GenBank/DDBJ databases">
        <title>Draft genome sequence of the griseofulvin-producing fungus Xylaria cubensis strain G536.</title>
        <authorList>
            <person name="Mead M.E."/>
            <person name="Raja H.A."/>
            <person name="Steenwyk J.L."/>
            <person name="Knowles S.L."/>
            <person name="Oberlies N.H."/>
            <person name="Rokas A."/>
        </authorList>
    </citation>
    <scope>NUCLEOTIDE SEQUENCE [LARGE SCALE GENOMIC DNA]</scope>
    <source>
        <strain evidence="3">G536</strain>
    </source>
</reference>
<dbReference type="STRING" id="2512241.A0A553I4S8"/>
<feature type="compositionally biased region" description="Basic and acidic residues" evidence="1">
    <location>
        <begin position="90"/>
        <end position="101"/>
    </location>
</feature>
<accession>A0A553I4S8</accession>
<sequence>MSPHGRAHRSRSRADAFLDALESGQVREAIGTLKPSSQSHDGHRRRHHDTQVYEYYGEGPSRRNRYDDYYPQEDGYYYDDGPRPRRHRSAHSDKYNDDRRGRSNGHHSHEHGHHRRSSSSHGAGPDLKQAAGAAVAAGVVEAFRSRHDPNRTIRVATAAIGAAATDSAIGGGRHDHKETRHVIESALAGLAGNRVINGPRR</sequence>
<dbReference type="EMBL" id="VFLP01000017">
    <property type="protein sequence ID" value="TRX95205.1"/>
    <property type="molecule type" value="Genomic_DNA"/>
</dbReference>
<evidence type="ECO:0000256" key="1">
    <source>
        <dbReference type="SAM" id="MobiDB-lite"/>
    </source>
</evidence>
<feature type="region of interest" description="Disordered" evidence="1">
    <location>
        <begin position="28"/>
        <end position="132"/>
    </location>
</feature>
<dbReference type="Proteomes" id="UP000319160">
    <property type="component" value="Unassembled WGS sequence"/>
</dbReference>